<evidence type="ECO:0000256" key="1">
    <source>
        <dbReference type="ARBA" id="ARBA00001913"/>
    </source>
</evidence>
<feature type="chain" id="PRO_5041348340" evidence="9">
    <location>
        <begin position="29"/>
        <end position="663"/>
    </location>
</feature>
<keyword evidence="5" id="KW-0325">Glycoprotein</keyword>
<evidence type="ECO:0000256" key="9">
    <source>
        <dbReference type="SAM" id="SignalP"/>
    </source>
</evidence>
<organism evidence="11 12">
    <name type="scientific">Pundamilia nyererei</name>
    <dbReference type="NCBI Taxonomy" id="303518"/>
    <lineage>
        <taxon>Eukaryota</taxon>
        <taxon>Metazoa</taxon>
        <taxon>Chordata</taxon>
        <taxon>Craniata</taxon>
        <taxon>Vertebrata</taxon>
        <taxon>Euteleostomi</taxon>
        <taxon>Actinopterygii</taxon>
        <taxon>Neopterygii</taxon>
        <taxon>Teleostei</taxon>
        <taxon>Neoteleostei</taxon>
        <taxon>Acanthomorphata</taxon>
        <taxon>Ovalentaria</taxon>
        <taxon>Cichlomorphae</taxon>
        <taxon>Cichliformes</taxon>
        <taxon>Cichlidae</taxon>
        <taxon>African cichlids</taxon>
        <taxon>Pseudocrenilabrinae</taxon>
        <taxon>Haplochromini</taxon>
        <taxon>Pundamilia</taxon>
    </lineage>
</organism>
<keyword evidence="3" id="KW-0106">Calcium</keyword>
<dbReference type="Proteomes" id="UP000695023">
    <property type="component" value="Unplaced"/>
</dbReference>
<evidence type="ECO:0000259" key="10">
    <source>
        <dbReference type="PROSITE" id="PS51828"/>
    </source>
</evidence>
<evidence type="ECO:0000256" key="2">
    <source>
        <dbReference type="ARBA" id="ARBA00022723"/>
    </source>
</evidence>
<dbReference type="GeneID" id="102193162"/>
<keyword evidence="4" id="KW-1015">Disulfide bond</keyword>
<dbReference type="InterPro" id="IPR013320">
    <property type="entry name" value="ConA-like_dom_sf"/>
</dbReference>
<dbReference type="Pfam" id="PF00354">
    <property type="entry name" value="Pentaxin"/>
    <property type="match status" value="1"/>
</dbReference>
<feature type="region of interest" description="Disordered" evidence="8">
    <location>
        <begin position="198"/>
        <end position="404"/>
    </location>
</feature>
<evidence type="ECO:0000256" key="3">
    <source>
        <dbReference type="ARBA" id="ARBA00022837"/>
    </source>
</evidence>
<name>A0A9Y3S0Q5_9CICH</name>
<feature type="compositionally biased region" description="Basic and acidic residues" evidence="8">
    <location>
        <begin position="352"/>
        <end position="365"/>
    </location>
</feature>
<dbReference type="InterPro" id="IPR051360">
    <property type="entry name" value="Neuronal_Pentraxin_Related"/>
</dbReference>
<feature type="compositionally biased region" description="Basic and acidic residues" evidence="8">
    <location>
        <begin position="254"/>
        <end position="265"/>
    </location>
</feature>
<evidence type="ECO:0000256" key="5">
    <source>
        <dbReference type="ARBA" id="ARBA00023180"/>
    </source>
</evidence>
<dbReference type="InterPro" id="IPR001759">
    <property type="entry name" value="PTX_dom"/>
</dbReference>
<feature type="region of interest" description="Disordered" evidence="8">
    <location>
        <begin position="503"/>
        <end position="522"/>
    </location>
</feature>
<dbReference type="GO" id="GO:0046872">
    <property type="term" value="F:metal ion binding"/>
    <property type="evidence" value="ECO:0007669"/>
    <property type="project" value="UniProtKB-KW"/>
</dbReference>
<dbReference type="AlphaFoldDB" id="A0A9Y3S0Q5"/>
<comment type="cofactor">
    <cofactor evidence="1">
        <name>Ca(2+)</name>
        <dbReference type="ChEBI" id="CHEBI:29108"/>
    </cofactor>
</comment>
<evidence type="ECO:0000256" key="7">
    <source>
        <dbReference type="SAM" id="Coils"/>
    </source>
</evidence>
<proteinExistence type="predicted"/>
<feature type="domain" description="Pentraxin (PTX)" evidence="10">
    <location>
        <begin position="440"/>
        <end position="660"/>
    </location>
</feature>
<sequence>MRSFVVGIWMQVLVYTLLLQLQTVKVQGFDPVSQKLQRLNEQFQQFQALTRARLNMLALNQNRSSLQALKRRVQGLNDHYHHVSQDLEHLKQSTTQEIEDLRETNRKLEKKNKQLMGRLTSMERKLRENCHQTEKMTADPDQDFFDLTLELRSQEERLAALQIQRDELLIGLKGLLESLKNQATRLVQLEGRLSEVLDGNGRQKMGEPVSSNITPQEYNEPCRRGQTNRGGKRRRILEGHIQPRVQESSQIQTDTDHETKPDQLHAARQPKHSKAQMPESYLQIQVQKENPKTHPDPSQPQAQIQTWAQTQPYPSQHQHQLTLPSINTTHQALSQLQGQTDPQVQQPSHSHSHPEETPHLQDSKQHSRMLPRVPNHYTPEDIQNRTSPEALRPHKPSVSGWDEGEEDKRHTMIHNFLQIPLKHKIPAQPIPKRDATICNVDSMVLFPSASAENYVTFSLSLPALLELSLCLWLRVETQHIGTLLSYATDDSDNQLVLYGHRSSSSSTPFSVSSPSSPSSSPSLDFVIRDPVYRRLQVSPLLDAHWHHVCVLWSSIHGRFWHYNDHLLASSGSDFRKGWEVPGGGSVVLGQEQDSVGGGFDPAEGFAGQMAGFRLWNRVLSPSEIEGVVAGRGVPRGVVLGMEDIKEVHGAVHHVACDCLEYCG</sequence>
<protein>
    <submittedName>
        <fullName evidence="12">Pentraxin-4</fullName>
    </submittedName>
</protein>
<feature type="signal peptide" evidence="9">
    <location>
        <begin position="1"/>
        <end position="28"/>
    </location>
</feature>
<evidence type="ECO:0000313" key="11">
    <source>
        <dbReference type="Proteomes" id="UP000695023"/>
    </source>
</evidence>
<evidence type="ECO:0000256" key="6">
    <source>
        <dbReference type="PROSITE-ProRule" id="PRU01172"/>
    </source>
</evidence>
<dbReference type="PANTHER" id="PTHR19277:SF122">
    <property type="entry name" value="PENTRAXIN-4"/>
    <property type="match status" value="1"/>
</dbReference>
<reference evidence="12" key="1">
    <citation type="submission" date="2025-08" db="UniProtKB">
        <authorList>
            <consortium name="RefSeq"/>
        </authorList>
    </citation>
    <scope>IDENTIFICATION</scope>
</reference>
<accession>A0A9Y3S0Q5</accession>
<feature type="coiled-coil region" evidence="7">
    <location>
        <begin position="84"/>
        <end position="125"/>
    </location>
</feature>
<dbReference type="Gene3D" id="2.60.120.200">
    <property type="match status" value="1"/>
</dbReference>
<evidence type="ECO:0000256" key="8">
    <source>
        <dbReference type="SAM" id="MobiDB-lite"/>
    </source>
</evidence>
<dbReference type="PANTHER" id="PTHR19277">
    <property type="entry name" value="PENTRAXIN"/>
    <property type="match status" value="1"/>
</dbReference>
<keyword evidence="2" id="KW-0479">Metal-binding</keyword>
<dbReference type="CTD" id="390667"/>
<gene>
    <name evidence="12" type="primary">ptx4</name>
</gene>
<keyword evidence="11" id="KW-1185">Reference proteome</keyword>
<keyword evidence="9" id="KW-0732">Signal</keyword>
<dbReference type="PROSITE" id="PS51828">
    <property type="entry name" value="PTX_2"/>
    <property type="match status" value="1"/>
</dbReference>
<feature type="compositionally biased region" description="Polar residues" evidence="8">
    <location>
        <begin position="299"/>
        <end position="341"/>
    </location>
</feature>
<dbReference type="SUPFAM" id="SSF49899">
    <property type="entry name" value="Concanavalin A-like lectins/glucanases"/>
    <property type="match status" value="1"/>
</dbReference>
<evidence type="ECO:0000256" key="4">
    <source>
        <dbReference type="ARBA" id="ARBA00023157"/>
    </source>
</evidence>
<keyword evidence="7" id="KW-0175">Coiled coil</keyword>
<comment type="caution">
    <text evidence="6">Lacks conserved residue(s) required for the propagation of feature annotation.</text>
</comment>
<dbReference type="SMART" id="SM00159">
    <property type="entry name" value="PTX"/>
    <property type="match status" value="1"/>
</dbReference>
<dbReference type="RefSeq" id="XP_005752327.1">
    <property type="nucleotide sequence ID" value="XM_005752270.1"/>
</dbReference>
<evidence type="ECO:0000313" key="12">
    <source>
        <dbReference type="RefSeq" id="XP_005752327.1"/>
    </source>
</evidence>